<reference evidence="2" key="1">
    <citation type="journal article" date="2020" name="Stud. Mycol.">
        <title>101 Dothideomycetes genomes: a test case for predicting lifestyles and emergence of pathogens.</title>
        <authorList>
            <person name="Haridas S."/>
            <person name="Albert R."/>
            <person name="Binder M."/>
            <person name="Bloem J."/>
            <person name="Labutti K."/>
            <person name="Salamov A."/>
            <person name="Andreopoulos B."/>
            <person name="Baker S."/>
            <person name="Barry K."/>
            <person name="Bills G."/>
            <person name="Bluhm B."/>
            <person name="Cannon C."/>
            <person name="Castanera R."/>
            <person name="Culley D."/>
            <person name="Daum C."/>
            <person name="Ezra D."/>
            <person name="Gonzalez J."/>
            <person name="Henrissat B."/>
            <person name="Kuo A."/>
            <person name="Liang C."/>
            <person name="Lipzen A."/>
            <person name="Lutzoni F."/>
            <person name="Magnuson J."/>
            <person name="Mondo S."/>
            <person name="Nolan M."/>
            <person name="Ohm R."/>
            <person name="Pangilinan J."/>
            <person name="Park H.-J."/>
            <person name="Ramirez L."/>
            <person name="Alfaro M."/>
            <person name="Sun H."/>
            <person name="Tritt A."/>
            <person name="Yoshinaga Y."/>
            <person name="Zwiers L.-H."/>
            <person name="Turgeon B."/>
            <person name="Goodwin S."/>
            <person name="Spatafora J."/>
            <person name="Crous P."/>
            <person name="Grigoriev I."/>
        </authorList>
    </citation>
    <scope>NUCLEOTIDE SEQUENCE</scope>
    <source>
        <strain evidence="2">Tuck. ex Michener</strain>
    </source>
</reference>
<accession>A0A6A6GYE9</accession>
<keyword evidence="3" id="KW-1185">Reference proteome</keyword>
<dbReference type="AlphaFoldDB" id="A0A6A6GYE9"/>
<dbReference type="OrthoDB" id="5335351at2759"/>
<evidence type="ECO:0000313" key="3">
    <source>
        <dbReference type="Proteomes" id="UP000800092"/>
    </source>
</evidence>
<feature type="compositionally biased region" description="Basic and acidic residues" evidence="1">
    <location>
        <begin position="65"/>
        <end position="74"/>
    </location>
</feature>
<sequence length="247" mass="27983">MSSSPNPDSEESYSPPPVAETSLPLYSANHKTPPEELPSMMMGPPPRPSVNQDDKMVETSASKHVILDPQHKSEPPSSQSGPHGPPSSYAHTKDIVEPPEIKTEHQIFEGPDVDLVAQYEGGDSRIPFEQLHASPPATPEDQTNLEAEPDEPMQYFNWSGLEMRYHDMIKERNQVEHQLLQDFDHLSQFFCQWATAGALRETDRSYKRLKTQATFVNHEERQLEQKRQHYVQVVNAFRSALDLLNGS</sequence>
<proteinExistence type="predicted"/>
<dbReference type="EMBL" id="ML991836">
    <property type="protein sequence ID" value="KAF2230742.1"/>
    <property type="molecule type" value="Genomic_DNA"/>
</dbReference>
<feature type="compositionally biased region" description="Low complexity" evidence="1">
    <location>
        <begin position="75"/>
        <end position="88"/>
    </location>
</feature>
<evidence type="ECO:0000313" key="2">
    <source>
        <dbReference type="EMBL" id="KAF2230742.1"/>
    </source>
</evidence>
<name>A0A6A6GYE9_VIRVR</name>
<evidence type="ECO:0000256" key="1">
    <source>
        <dbReference type="SAM" id="MobiDB-lite"/>
    </source>
</evidence>
<feature type="region of interest" description="Disordered" evidence="1">
    <location>
        <begin position="1"/>
        <end position="92"/>
    </location>
</feature>
<organism evidence="2 3">
    <name type="scientific">Viridothelium virens</name>
    <name type="common">Speckled blister lichen</name>
    <name type="synonym">Trypethelium virens</name>
    <dbReference type="NCBI Taxonomy" id="1048519"/>
    <lineage>
        <taxon>Eukaryota</taxon>
        <taxon>Fungi</taxon>
        <taxon>Dikarya</taxon>
        <taxon>Ascomycota</taxon>
        <taxon>Pezizomycotina</taxon>
        <taxon>Dothideomycetes</taxon>
        <taxon>Dothideomycetes incertae sedis</taxon>
        <taxon>Trypetheliales</taxon>
        <taxon>Trypetheliaceae</taxon>
        <taxon>Viridothelium</taxon>
    </lineage>
</organism>
<gene>
    <name evidence="2" type="ORF">EV356DRAFT_323936</name>
</gene>
<protein>
    <submittedName>
        <fullName evidence="2">Uncharacterized protein</fullName>
    </submittedName>
</protein>
<dbReference type="Proteomes" id="UP000800092">
    <property type="component" value="Unassembled WGS sequence"/>
</dbReference>